<accession>A0A2T7P104</accession>
<proteinExistence type="predicted"/>
<comment type="caution">
    <text evidence="2">The sequence shown here is derived from an EMBL/GenBank/DDBJ whole genome shotgun (WGS) entry which is preliminary data.</text>
</comment>
<dbReference type="Proteomes" id="UP000245119">
    <property type="component" value="Linkage Group LG7"/>
</dbReference>
<feature type="compositionally biased region" description="Polar residues" evidence="1">
    <location>
        <begin position="368"/>
        <end position="383"/>
    </location>
</feature>
<organism evidence="2 3">
    <name type="scientific">Pomacea canaliculata</name>
    <name type="common">Golden apple snail</name>
    <dbReference type="NCBI Taxonomy" id="400727"/>
    <lineage>
        <taxon>Eukaryota</taxon>
        <taxon>Metazoa</taxon>
        <taxon>Spiralia</taxon>
        <taxon>Lophotrochozoa</taxon>
        <taxon>Mollusca</taxon>
        <taxon>Gastropoda</taxon>
        <taxon>Caenogastropoda</taxon>
        <taxon>Architaenioglossa</taxon>
        <taxon>Ampullarioidea</taxon>
        <taxon>Ampullariidae</taxon>
        <taxon>Pomacea</taxon>
    </lineage>
</organism>
<dbReference type="EMBL" id="PZQS01000007">
    <property type="protein sequence ID" value="PVD27095.1"/>
    <property type="molecule type" value="Genomic_DNA"/>
</dbReference>
<protein>
    <submittedName>
        <fullName evidence="2">Uncharacterized protein</fullName>
    </submittedName>
</protein>
<evidence type="ECO:0000256" key="1">
    <source>
        <dbReference type="SAM" id="MobiDB-lite"/>
    </source>
</evidence>
<feature type="region of interest" description="Disordered" evidence="1">
    <location>
        <begin position="129"/>
        <end position="197"/>
    </location>
</feature>
<sequence length="476" mass="50421">MAPSLVWGQRLAYDASQIPIGPRKNGNDINQYFNLSEPEISKTQAVVNESAVLDSLPSASSDQGLNFPVTLQETKSQQSLPASVERKSQTPTTASNAISVASLRFNASDSPKHTVGVSSTGSTLLSLVRSNQSTSGGTTQPTVEASSGRFRQSSHLGSSQSFIGSNQSSSSTGYNQSSIGSSQSSSGGTTMASSAWPRQSSHLGSNLLSLLGSRQSFSGVFLDPPSHRAAHLLAREMGLVQYYEAHGCVDPNLHLPAGANGMGLALSCSAPQSQLLCQAVGHNSERIMTNMGAPPSVNSLFEFCLSQSTIRRLLTGVMQTDRVATDPALTMMMTSKVLGEGDPALTAMVMMRALAGSGTAISGAGGNKTLTGGATSVPRSESSPVGHVDQGAQQTGDLISRCKDVVLMLMMRPEVTLLDAIEDIRRQLMPYQCQEMTAGRGVTFRMCCPGHGEPLYLRENGQRQLSVCERERKRKN</sequence>
<name>A0A2T7P104_POMCA</name>
<keyword evidence="3" id="KW-1185">Reference proteome</keyword>
<feature type="compositionally biased region" description="Polar residues" evidence="1">
    <location>
        <begin position="129"/>
        <end position="156"/>
    </location>
</feature>
<evidence type="ECO:0000313" key="3">
    <source>
        <dbReference type="Proteomes" id="UP000245119"/>
    </source>
</evidence>
<gene>
    <name evidence="2" type="ORF">C0Q70_12246</name>
</gene>
<feature type="region of interest" description="Disordered" evidence="1">
    <location>
        <begin position="74"/>
        <end position="95"/>
    </location>
</feature>
<feature type="region of interest" description="Disordered" evidence="1">
    <location>
        <begin position="365"/>
        <end position="391"/>
    </location>
</feature>
<dbReference type="AlphaFoldDB" id="A0A2T7P104"/>
<reference evidence="2 3" key="1">
    <citation type="submission" date="2018-04" db="EMBL/GenBank/DDBJ databases">
        <title>The genome of golden apple snail Pomacea canaliculata provides insight into stress tolerance and invasive adaptation.</title>
        <authorList>
            <person name="Liu C."/>
            <person name="Liu B."/>
            <person name="Ren Y."/>
            <person name="Zhang Y."/>
            <person name="Wang H."/>
            <person name="Li S."/>
            <person name="Jiang F."/>
            <person name="Yin L."/>
            <person name="Zhang G."/>
            <person name="Qian W."/>
            <person name="Fan W."/>
        </authorList>
    </citation>
    <scope>NUCLEOTIDE SEQUENCE [LARGE SCALE GENOMIC DNA]</scope>
    <source>
        <strain evidence="2">SZHN2017</strain>
        <tissue evidence="2">Muscle</tissue>
    </source>
</reference>
<feature type="compositionally biased region" description="Low complexity" evidence="1">
    <location>
        <begin position="157"/>
        <end position="197"/>
    </location>
</feature>
<evidence type="ECO:0000313" key="2">
    <source>
        <dbReference type="EMBL" id="PVD27095.1"/>
    </source>
</evidence>